<dbReference type="PATRIC" id="fig|1073571.4.peg.1747"/>
<protein>
    <recommendedName>
        <fullName evidence="3">Acetoacetate decarboxylase</fullName>
    </recommendedName>
</protein>
<dbReference type="GO" id="GO:0016829">
    <property type="term" value="F:lyase activity"/>
    <property type="evidence" value="ECO:0007669"/>
    <property type="project" value="InterPro"/>
</dbReference>
<evidence type="ECO:0008006" key="3">
    <source>
        <dbReference type="Google" id="ProtNLM"/>
    </source>
</evidence>
<dbReference type="RefSeq" id="WP_020430893.1">
    <property type="nucleotide sequence ID" value="NZ_AGBD01001159.1"/>
</dbReference>
<accession>A0A0E4H8U1</accession>
<dbReference type="AlphaFoldDB" id="A0A0E4H8U1"/>
<dbReference type="EMBL" id="LN831776">
    <property type="protein sequence ID" value="CQR54005.1"/>
    <property type="molecule type" value="Genomic_DNA"/>
</dbReference>
<dbReference type="STRING" id="483937.AMQ84_29865"/>
<name>A0A0E4H8U1_9BACL</name>
<evidence type="ECO:0000313" key="1">
    <source>
        <dbReference type="EMBL" id="CQR54005.1"/>
    </source>
</evidence>
<reference evidence="2" key="1">
    <citation type="submission" date="2015-03" db="EMBL/GenBank/DDBJ databases">
        <authorList>
            <person name="Wibberg D."/>
        </authorList>
    </citation>
    <scope>NUCLEOTIDE SEQUENCE [LARGE SCALE GENOMIC DNA]</scope>
</reference>
<gene>
    <name evidence="1" type="ORF">PRIO_1671</name>
</gene>
<dbReference type="Gene3D" id="2.40.400.10">
    <property type="entry name" value="Acetoacetate decarboxylase-like"/>
    <property type="match status" value="1"/>
</dbReference>
<dbReference type="SUPFAM" id="SSF160104">
    <property type="entry name" value="Acetoacetate decarboxylase-like"/>
    <property type="match status" value="1"/>
</dbReference>
<sequence length="267" mass="29582">MGSFIKDVNEIVKRTTTPTTFYNAETLTVYWETSPGIIRRILPPPLEPGPRPLVQAFVADYPRTSFCEPYREAAIFVLAQYNGQLGSYCLSMPINDDIAMGLGREIYGFPKKMANISLSKEDQRISGSVSRRGIEFFRVKAALSGKMNAGDGQQILDEYYGDGLPVFNIKYSKSADGNGFDVPPLLIGQNTSMDISVLKAAEVEVTLSDSPHDPWAELEVVKLLGGVYTVSNTILLRGSVLAKVNPVNFLPYSYLRWDWYENEGGVS</sequence>
<dbReference type="Pfam" id="PF06314">
    <property type="entry name" value="ADC"/>
    <property type="match status" value="1"/>
</dbReference>
<dbReference type="HOGENOM" id="CLU_1049360_0_0_9"/>
<organism evidence="1 2">
    <name type="scientific">Paenibacillus riograndensis SBR5</name>
    <dbReference type="NCBI Taxonomy" id="1073571"/>
    <lineage>
        <taxon>Bacteria</taxon>
        <taxon>Bacillati</taxon>
        <taxon>Bacillota</taxon>
        <taxon>Bacilli</taxon>
        <taxon>Bacillales</taxon>
        <taxon>Paenibacillaceae</taxon>
        <taxon>Paenibacillus</taxon>
        <taxon>Paenibacillus sonchi group</taxon>
    </lineage>
</organism>
<evidence type="ECO:0000313" key="2">
    <source>
        <dbReference type="Proteomes" id="UP000033163"/>
    </source>
</evidence>
<dbReference type="InterPro" id="IPR010451">
    <property type="entry name" value="Acetoacetate_decarboxylase"/>
</dbReference>
<proteinExistence type="predicted"/>
<dbReference type="Proteomes" id="UP000033163">
    <property type="component" value="Chromosome I"/>
</dbReference>
<dbReference type="KEGG" id="pri:PRIO_1671"/>
<dbReference type="InterPro" id="IPR023375">
    <property type="entry name" value="ADC_dom_sf"/>
</dbReference>